<accession>A0A0D2C7Q3</accession>
<gene>
    <name evidence="2" type="ORF">PV08_00157</name>
</gene>
<dbReference type="STRING" id="91928.A0A0D2C7Q3"/>
<dbReference type="InterPro" id="IPR056125">
    <property type="entry name" value="DUF7708"/>
</dbReference>
<dbReference type="VEuPathDB" id="FungiDB:PV08_00157"/>
<reference evidence="2 3" key="1">
    <citation type="submission" date="2015-01" db="EMBL/GenBank/DDBJ databases">
        <title>The Genome Sequence of Exophiala spinifera CBS89968.</title>
        <authorList>
            <consortium name="The Broad Institute Genomics Platform"/>
            <person name="Cuomo C."/>
            <person name="de Hoog S."/>
            <person name="Gorbushina A."/>
            <person name="Stielow B."/>
            <person name="Teixiera M."/>
            <person name="Abouelleil A."/>
            <person name="Chapman S.B."/>
            <person name="Priest M."/>
            <person name="Young S.K."/>
            <person name="Wortman J."/>
            <person name="Nusbaum C."/>
            <person name="Birren B."/>
        </authorList>
    </citation>
    <scope>NUCLEOTIDE SEQUENCE [LARGE SCALE GENOMIC DNA]</scope>
    <source>
        <strain evidence="2 3">CBS 89968</strain>
    </source>
</reference>
<evidence type="ECO:0000259" key="1">
    <source>
        <dbReference type="Pfam" id="PF24809"/>
    </source>
</evidence>
<name>A0A0D2C7Q3_9EURO</name>
<protein>
    <recommendedName>
        <fullName evidence="1">DUF7708 domain-containing protein</fullName>
    </recommendedName>
</protein>
<sequence>MALVTPKVSKLSSNDPTSSLTAALTHFEVTLNEDHKTLYHAATTKPDALSVISFVGKLGETARGKSRRGVSARLVTFLDTLQQFSGVVDTFVNSDPTIAALVWGGVRMTILAVSNISSSFGKVTNVIMEVGKFCPAYTSFAHLYPTSVELQNALCKYYACVIRLCTKIITILQRSTVLHALSTVISPFESEFSDDVAQLRQAAEFVKLQCIHSAYKAAAQAEEQAAEERRTNKTFR</sequence>
<dbReference type="Pfam" id="PF24809">
    <property type="entry name" value="DUF7708"/>
    <property type="match status" value="1"/>
</dbReference>
<dbReference type="Proteomes" id="UP000053328">
    <property type="component" value="Unassembled WGS sequence"/>
</dbReference>
<feature type="domain" description="DUF7708" evidence="1">
    <location>
        <begin position="74"/>
        <end position="207"/>
    </location>
</feature>
<evidence type="ECO:0000313" key="2">
    <source>
        <dbReference type="EMBL" id="KIW19584.1"/>
    </source>
</evidence>
<dbReference type="GeneID" id="27327240"/>
<dbReference type="RefSeq" id="XP_016239800.1">
    <property type="nucleotide sequence ID" value="XM_016374524.1"/>
</dbReference>
<organism evidence="2 3">
    <name type="scientific">Exophiala spinifera</name>
    <dbReference type="NCBI Taxonomy" id="91928"/>
    <lineage>
        <taxon>Eukaryota</taxon>
        <taxon>Fungi</taxon>
        <taxon>Dikarya</taxon>
        <taxon>Ascomycota</taxon>
        <taxon>Pezizomycotina</taxon>
        <taxon>Eurotiomycetes</taxon>
        <taxon>Chaetothyriomycetidae</taxon>
        <taxon>Chaetothyriales</taxon>
        <taxon>Herpotrichiellaceae</taxon>
        <taxon>Exophiala</taxon>
    </lineage>
</organism>
<dbReference type="EMBL" id="KN847492">
    <property type="protein sequence ID" value="KIW19584.1"/>
    <property type="molecule type" value="Genomic_DNA"/>
</dbReference>
<dbReference type="HOGENOM" id="CLU_1120176_0_0_1"/>
<dbReference type="OrthoDB" id="7464126at2759"/>
<evidence type="ECO:0000313" key="3">
    <source>
        <dbReference type="Proteomes" id="UP000053328"/>
    </source>
</evidence>
<keyword evidence="3" id="KW-1185">Reference proteome</keyword>
<dbReference type="AlphaFoldDB" id="A0A0D2C7Q3"/>
<proteinExistence type="predicted"/>